<accession>A0ABR4JME1</accession>
<feature type="region of interest" description="Disordered" evidence="1">
    <location>
        <begin position="128"/>
        <end position="162"/>
    </location>
</feature>
<feature type="compositionally biased region" description="Basic and acidic residues" evidence="1">
    <location>
        <begin position="128"/>
        <end position="139"/>
    </location>
</feature>
<dbReference type="GeneID" id="98152274"/>
<dbReference type="Proteomes" id="UP001610444">
    <property type="component" value="Unassembled WGS sequence"/>
</dbReference>
<gene>
    <name evidence="2" type="ORF">BJX68DRAFT_174766</name>
</gene>
<name>A0ABR4JME1_9EURO</name>
<comment type="caution">
    <text evidence="2">The sequence shown here is derived from an EMBL/GenBank/DDBJ whole genome shotgun (WGS) entry which is preliminary data.</text>
</comment>
<protein>
    <submittedName>
        <fullName evidence="2">Uncharacterized protein</fullName>
    </submittedName>
</protein>
<evidence type="ECO:0000313" key="2">
    <source>
        <dbReference type="EMBL" id="KAL2841206.1"/>
    </source>
</evidence>
<reference evidence="2 3" key="1">
    <citation type="submission" date="2024-07" db="EMBL/GenBank/DDBJ databases">
        <title>Section-level genome sequencing and comparative genomics of Aspergillus sections Usti and Cavernicolus.</title>
        <authorList>
            <consortium name="Lawrence Berkeley National Laboratory"/>
            <person name="Nybo J.L."/>
            <person name="Vesth T.C."/>
            <person name="Theobald S."/>
            <person name="Frisvad J.C."/>
            <person name="Larsen T.O."/>
            <person name="Kjaerboelling I."/>
            <person name="Rothschild-Mancinelli K."/>
            <person name="Lyhne E.K."/>
            <person name="Kogle M.E."/>
            <person name="Barry K."/>
            <person name="Clum A."/>
            <person name="Na H."/>
            <person name="Ledsgaard L."/>
            <person name="Lin J."/>
            <person name="Lipzen A."/>
            <person name="Kuo A."/>
            <person name="Riley R."/>
            <person name="Mondo S."/>
            <person name="LaButti K."/>
            <person name="Haridas S."/>
            <person name="Pangalinan J."/>
            <person name="Salamov A.A."/>
            <person name="Simmons B.A."/>
            <person name="Magnuson J.K."/>
            <person name="Chen J."/>
            <person name="Drula E."/>
            <person name="Henrissat B."/>
            <person name="Wiebenga A."/>
            <person name="Lubbers R.J."/>
            <person name="Gomes A.C."/>
            <person name="Macurrencykelacurrency M.R."/>
            <person name="Stajich J."/>
            <person name="Grigoriev I.V."/>
            <person name="Mortensen U.H."/>
            <person name="De vries R.P."/>
            <person name="Baker S.E."/>
            <person name="Andersen M.R."/>
        </authorList>
    </citation>
    <scope>NUCLEOTIDE SEQUENCE [LARGE SCALE GENOMIC DNA]</scope>
    <source>
        <strain evidence="2 3">CBS 756.74</strain>
    </source>
</reference>
<evidence type="ECO:0000313" key="3">
    <source>
        <dbReference type="Proteomes" id="UP001610444"/>
    </source>
</evidence>
<sequence length="212" mass="23489">MLPRAGETPDNGEIWARNKATKVPGRQAFKYAVLCWGSHQSVCGEFGKDKVGALALLPCGCFGFMLATVMFQSPDRVPRKLEQPQVRSSYVCDTARRLFINEPAADPLQIANTAPRQRKPLLRYHLPTRDTESSIDPHKSNASRPRIFATNNSRPGRHAASQTSHATLSWFHGHTASSGRWPLAGDQGSSREAVCTYDDTCEVRHGAMDELR</sequence>
<keyword evidence="3" id="KW-1185">Reference proteome</keyword>
<dbReference type="EMBL" id="JBFXLR010000059">
    <property type="protein sequence ID" value="KAL2841206.1"/>
    <property type="molecule type" value="Genomic_DNA"/>
</dbReference>
<proteinExistence type="predicted"/>
<dbReference type="RefSeq" id="XP_070894456.1">
    <property type="nucleotide sequence ID" value="XM_071037110.1"/>
</dbReference>
<evidence type="ECO:0000256" key="1">
    <source>
        <dbReference type="SAM" id="MobiDB-lite"/>
    </source>
</evidence>
<organism evidence="2 3">
    <name type="scientific">Aspergillus pseudodeflectus</name>
    <dbReference type="NCBI Taxonomy" id="176178"/>
    <lineage>
        <taxon>Eukaryota</taxon>
        <taxon>Fungi</taxon>
        <taxon>Dikarya</taxon>
        <taxon>Ascomycota</taxon>
        <taxon>Pezizomycotina</taxon>
        <taxon>Eurotiomycetes</taxon>
        <taxon>Eurotiomycetidae</taxon>
        <taxon>Eurotiales</taxon>
        <taxon>Aspergillaceae</taxon>
        <taxon>Aspergillus</taxon>
        <taxon>Aspergillus subgen. Nidulantes</taxon>
    </lineage>
</organism>
<feature type="compositionally biased region" description="Polar residues" evidence="1">
    <location>
        <begin position="149"/>
        <end position="162"/>
    </location>
</feature>